<dbReference type="EMBL" id="CP049055">
    <property type="protein sequence ID" value="QII09389.1"/>
    <property type="molecule type" value="Genomic_DNA"/>
</dbReference>
<evidence type="ECO:0000256" key="4">
    <source>
        <dbReference type="ARBA" id="ARBA00022833"/>
    </source>
</evidence>
<sequence>MKSPDIIFETLEVGPLSVNCYIIGSRSDNTAAVIDAGGNVKEIVEILKKQNLTLKYIINTHAHFDHVGGVSELHALTGAPFLLHQGDVPLLDFLDEQSNYFGLPPIPKPKVDRYLIDNEELPLGDEVIRIIHTPGHSPGCVCFLFNNAIFAGDTLFAGSVGRTDLYGGSHDTLINSVKTRLFTLEDHVLVYPGHGPVTTIGKEKKHNPYF</sequence>
<reference evidence="6" key="2">
    <citation type="submission" date="2006-01" db="EMBL/GenBank/DDBJ databases">
        <authorList>
            <person name="Genoscope"/>
        </authorList>
    </citation>
    <scope>NUCLEOTIDE SEQUENCE</scope>
</reference>
<dbReference type="EMBL" id="LT934425">
    <property type="protein sequence ID" value="SOH04642.1"/>
    <property type="molecule type" value="Genomic_DNA"/>
</dbReference>
<dbReference type="OrthoDB" id="9802248at2"/>
<dbReference type="Pfam" id="PF00753">
    <property type="entry name" value="Lactamase_B"/>
    <property type="match status" value="1"/>
</dbReference>
<dbReference type="Gene3D" id="3.60.15.10">
    <property type="entry name" value="Ribonuclease Z/Hydroxyacylglutathione hydrolase-like"/>
    <property type="match status" value="1"/>
</dbReference>
<keyword evidence="9" id="KW-1185">Reference proteome</keyword>
<dbReference type="SUPFAM" id="SSF56281">
    <property type="entry name" value="Metallo-hydrolase/oxidoreductase"/>
    <property type="match status" value="1"/>
</dbReference>
<dbReference type="SMART" id="SM00849">
    <property type="entry name" value="Lactamase_B"/>
    <property type="match status" value="1"/>
</dbReference>
<dbReference type="EMBL" id="CT573073">
    <property type="protein sequence ID" value="CAJ71180.1"/>
    <property type="molecule type" value="Genomic_DNA"/>
</dbReference>
<dbReference type="RefSeq" id="WP_099325332.1">
    <property type="nucleotide sequence ID" value="NZ_CP049055.1"/>
</dbReference>
<feature type="domain" description="Metallo-beta-lactamase" evidence="5">
    <location>
        <begin position="17"/>
        <end position="194"/>
    </location>
</feature>
<dbReference type="EC" id="3.1.2.6" evidence="6 7"/>
<gene>
    <name evidence="6" type="primary">hagH</name>
    <name evidence="7" type="synonym">gloB</name>
    <name evidence="8" type="synonym">hagH_2</name>
    <name evidence="7" type="ORF">KsCSTR_00100</name>
    <name evidence="8" type="ORF">KSMBR1_2145</name>
    <name evidence="6" type="ORF">kustc0435</name>
</gene>
<reference evidence="8" key="4">
    <citation type="submission" date="2017-10" db="EMBL/GenBank/DDBJ databases">
        <authorList>
            <person name="Banno H."/>
            <person name="Chua N.-H."/>
        </authorList>
    </citation>
    <scope>NUCLEOTIDE SEQUENCE [LARGE SCALE GENOMIC DNA]</scope>
    <source>
        <strain evidence="8">Kuenenia_mbr1_ru-nijmegen</strain>
    </source>
</reference>
<evidence type="ECO:0000256" key="1">
    <source>
        <dbReference type="ARBA" id="ARBA00001947"/>
    </source>
</evidence>
<dbReference type="InterPro" id="IPR051453">
    <property type="entry name" value="MBL_Glyoxalase_II"/>
</dbReference>
<evidence type="ECO:0000313" key="6">
    <source>
        <dbReference type="EMBL" id="CAJ71180.1"/>
    </source>
</evidence>
<evidence type="ECO:0000313" key="9">
    <source>
        <dbReference type="Proteomes" id="UP000221734"/>
    </source>
</evidence>
<comment type="cofactor">
    <cofactor evidence="1">
        <name>Zn(2+)</name>
        <dbReference type="ChEBI" id="CHEBI:29105"/>
    </cofactor>
</comment>
<dbReference type="Proteomes" id="UP000501926">
    <property type="component" value="Chromosome"/>
</dbReference>
<keyword evidence="4" id="KW-0862">Zinc</keyword>
<dbReference type="KEGG" id="kst:KSMBR1_2145"/>
<keyword evidence="3 6" id="KW-0378">Hydrolase</keyword>
<evidence type="ECO:0000313" key="8">
    <source>
        <dbReference type="EMBL" id="SOH04642.1"/>
    </source>
</evidence>
<reference evidence="7 10" key="5">
    <citation type="submission" date="2020-02" db="EMBL/GenBank/DDBJ databases">
        <title>Newly sequenced genome of strain CSTR1 showed variability in Candidatus Kuenenia stuttgartiensis genomes.</title>
        <authorList>
            <person name="Ding C."/>
            <person name="Adrian L."/>
        </authorList>
    </citation>
    <scope>NUCLEOTIDE SEQUENCE [LARGE SCALE GENOMIC DNA]</scope>
    <source>
        <strain evidence="7 10">CSTR1</strain>
    </source>
</reference>
<evidence type="ECO:0000256" key="3">
    <source>
        <dbReference type="ARBA" id="ARBA00022801"/>
    </source>
</evidence>
<dbReference type="InterPro" id="IPR036866">
    <property type="entry name" value="RibonucZ/Hydroxyglut_hydro"/>
</dbReference>
<dbReference type="CDD" id="cd06262">
    <property type="entry name" value="metallo-hydrolase-like_MBL-fold"/>
    <property type="match status" value="1"/>
</dbReference>
<keyword evidence="2" id="KW-0479">Metal-binding</keyword>
<protein>
    <submittedName>
        <fullName evidence="6 7">Hydroxyacylglutathione hydrolase (Glyoxalase II)</fullName>
        <ecNumber evidence="6 7">3.1.2.6</ecNumber>
    </submittedName>
</protein>
<organism evidence="6">
    <name type="scientific">Kuenenia stuttgartiensis</name>
    <dbReference type="NCBI Taxonomy" id="174633"/>
    <lineage>
        <taxon>Bacteria</taxon>
        <taxon>Pseudomonadati</taxon>
        <taxon>Planctomycetota</taxon>
        <taxon>Candidatus Brocadiia</taxon>
        <taxon>Candidatus Brocadiales</taxon>
        <taxon>Candidatus Brocadiaceae</taxon>
        <taxon>Candidatus Kuenenia</taxon>
    </lineage>
</organism>
<name>Q1PVC6_KUEST</name>
<evidence type="ECO:0000313" key="7">
    <source>
        <dbReference type="EMBL" id="QII09389.1"/>
    </source>
</evidence>
<dbReference type="Proteomes" id="UP000221734">
    <property type="component" value="Chromosome Kuenenia_stuttgartiensis_MBR1"/>
</dbReference>
<accession>Q1PVC6</accession>
<dbReference type="GO" id="GO:0046872">
    <property type="term" value="F:metal ion binding"/>
    <property type="evidence" value="ECO:0007669"/>
    <property type="project" value="UniProtKB-KW"/>
</dbReference>
<dbReference type="PANTHER" id="PTHR46233:SF3">
    <property type="entry name" value="HYDROXYACYLGLUTATHIONE HYDROLASE GLOC"/>
    <property type="match status" value="1"/>
</dbReference>
<dbReference type="PANTHER" id="PTHR46233">
    <property type="entry name" value="HYDROXYACYLGLUTATHIONE HYDROLASE GLOC"/>
    <property type="match status" value="1"/>
</dbReference>
<reference evidence="9" key="3">
    <citation type="submission" date="2017-10" db="EMBL/GenBank/DDBJ databases">
        <authorList>
            <person name="Frank J."/>
        </authorList>
    </citation>
    <scope>NUCLEOTIDE SEQUENCE [LARGE SCALE GENOMIC DNA]</scope>
</reference>
<dbReference type="GO" id="GO:0004416">
    <property type="term" value="F:hydroxyacylglutathione hydrolase activity"/>
    <property type="evidence" value="ECO:0007669"/>
    <property type="project" value="UniProtKB-EC"/>
</dbReference>
<proteinExistence type="predicted"/>
<evidence type="ECO:0000259" key="5">
    <source>
        <dbReference type="SMART" id="SM00849"/>
    </source>
</evidence>
<evidence type="ECO:0000256" key="2">
    <source>
        <dbReference type="ARBA" id="ARBA00022723"/>
    </source>
</evidence>
<dbReference type="AlphaFoldDB" id="Q1PVC6"/>
<reference evidence="6" key="1">
    <citation type="journal article" date="2006" name="Nature">
        <title>Deciphering the evolution and metabolism of an anammox bacterium from a community genome.</title>
        <authorList>
            <person name="Strous M."/>
            <person name="Pelletier E."/>
            <person name="Mangenot S."/>
            <person name="Rattei T."/>
            <person name="Lehner A."/>
            <person name="Taylor M.W."/>
            <person name="Horn M."/>
            <person name="Daims H."/>
            <person name="Bartol-Mavel D."/>
            <person name="Wincker P."/>
            <person name="Barbe V."/>
            <person name="Fonknechten N."/>
            <person name="Vallenet D."/>
            <person name="Segurens B."/>
            <person name="Schenowitz-Truong C."/>
            <person name="Medigue C."/>
            <person name="Collingro A."/>
            <person name="Snel B."/>
            <person name="Dutilh B.E."/>
            <person name="OpDenCamp H.J.M."/>
            <person name="vanDerDrift C."/>
            <person name="Cirpus I."/>
            <person name="vanDePas-Schoonen K.T."/>
            <person name="Harhangi H.R."/>
            <person name="vanNiftrik L."/>
            <person name="Schmid M."/>
            <person name="Keltjens J."/>
            <person name="vanDeVossenberg J."/>
            <person name="Kartal B."/>
            <person name="Meier H."/>
            <person name="Frishman D."/>
            <person name="Huynen M.A."/>
            <person name="Mewes H."/>
            <person name="Weissenbach J."/>
            <person name="Jetten M.S.M."/>
            <person name="Wagner M."/>
            <person name="LePaslier D."/>
        </authorList>
    </citation>
    <scope>NUCLEOTIDE SEQUENCE</scope>
</reference>
<dbReference type="InterPro" id="IPR001279">
    <property type="entry name" value="Metallo-B-lactamas"/>
</dbReference>
<evidence type="ECO:0000313" key="10">
    <source>
        <dbReference type="Proteomes" id="UP000501926"/>
    </source>
</evidence>